<keyword evidence="3" id="KW-1185">Reference proteome</keyword>
<dbReference type="InterPro" id="IPR027417">
    <property type="entry name" value="P-loop_NTPase"/>
</dbReference>
<gene>
    <name evidence="2" type="ORF">BCR32DRAFT_330475</name>
</gene>
<sequence length="494" mass="58717">MENEIFNPGSESYKRVINSEVYVDKTELILEINKRIFTTESYICNSRPRRFGKTVTADMLTAYYSYSKIKTDIFNDKKIAKIKEWNKYLNEFNVIKLNMFNYFFNCNIEEGIKKIQKKIIREVKGTILDLEFSNENNIKRIIRDIKNYTNRYIILIIDEWDCVLRMRKNVESQKEYLNFLNSFIKDNKYIALAYMTGILPIKKCGENSCLNNFDEYSMVSPGWTAKYVGFTEDEVKLLCERLINNQQPGNTLKEESNKRRKIDENNKKEKENKYDIEELIHKNELKFINIKNWYNGYQLKDSKTNKVYEIYTPLSVVNTFKFGKIDNYWNKSETYGLLKEYINKNYFGLKQDIIKLKEGKEIKINIKTYQNDMTSFDHKDDILTMLVHLGYLSYDVDTEKVCIPNEEVLEEFKTSTDNSTNSGDWKAVERKLQKSKNLLEAIKNCNEKEVAELIEDFHNEVDNKSYNTEDGLRFTVLLAFYVSDEYYKEKDILM</sequence>
<name>A0A1Y1VUM9_9FUNG</name>
<dbReference type="STRING" id="1754192.A0A1Y1VUM9"/>
<evidence type="ECO:0000313" key="3">
    <source>
        <dbReference type="Proteomes" id="UP000193944"/>
    </source>
</evidence>
<dbReference type="Pfam" id="PF09820">
    <property type="entry name" value="AAA-ATPase_like"/>
    <property type="match status" value="1"/>
</dbReference>
<reference evidence="2 3" key="2">
    <citation type="submission" date="2016-08" db="EMBL/GenBank/DDBJ databases">
        <title>Pervasive Adenine N6-methylation of Active Genes in Fungi.</title>
        <authorList>
            <consortium name="DOE Joint Genome Institute"/>
            <person name="Mondo S.J."/>
            <person name="Dannebaum R.O."/>
            <person name="Kuo R.C."/>
            <person name="Labutti K."/>
            <person name="Haridas S."/>
            <person name="Kuo A."/>
            <person name="Salamov A."/>
            <person name="Ahrendt S.R."/>
            <person name="Lipzen A."/>
            <person name="Sullivan W."/>
            <person name="Andreopoulos W.B."/>
            <person name="Clum A."/>
            <person name="Lindquist E."/>
            <person name="Daum C."/>
            <person name="Ramamoorthy G.K."/>
            <person name="Gryganskyi A."/>
            <person name="Culley D."/>
            <person name="Magnuson J.K."/>
            <person name="James T.Y."/>
            <person name="O'Malley M.A."/>
            <person name="Stajich J.E."/>
            <person name="Spatafora J.W."/>
            <person name="Visel A."/>
            <person name="Grigoriev I.V."/>
        </authorList>
    </citation>
    <scope>NUCLEOTIDE SEQUENCE [LARGE SCALE GENOMIC DNA]</scope>
    <source>
        <strain evidence="2 3">S4</strain>
    </source>
</reference>
<dbReference type="EMBL" id="MCFG01000490">
    <property type="protein sequence ID" value="ORX64903.1"/>
    <property type="molecule type" value="Genomic_DNA"/>
</dbReference>
<protein>
    <recommendedName>
        <fullName evidence="1">AAA-ATPase-like domain-containing protein</fullName>
    </recommendedName>
</protein>
<dbReference type="OrthoDB" id="2143434at2759"/>
<reference evidence="2 3" key="1">
    <citation type="submission" date="2016-08" db="EMBL/GenBank/DDBJ databases">
        <title>A Parts List for Fungal Cellulosomes Revealed by Comparative Genomics.</title>
        <authorList>
            <consortium name="DOE Joint Genome Institute"/>
            <person name="Haitjema C.H."/>
            <person name="Gilmore S.P."/>
            <person name="Henske J.K."/>
            <person name="Solomon K.V."/>
            <person name="De Groot R."/>
            <person name="Kuo A."/>
            <person name="Mondo S.J."/>
            <person name="Salamov A.A."/>
            <person name="Labutti K."/>
            <person name="Zhao Z."/>
            <person name="Chiniquy J."/>
            <person name="Barry K."/>
            <person name="Brewer H.M."/>
            <person name="Purvine S.O."/>
            <person name="Wright A.T."/>
            <person name="Boxma B."/>
            <person name="Van Alen T."/>
            <person name="Hackstein J.H."/>
            <person name="Baker S.E."/>
            <person name="Grigoriev I.V."/>
            <person name="O'Malley M.A."/>
        </authorList>
    </citation>
    <scope>NUCLEOTIDE SEQUENCE [LARGE SCALE GENOMIC DNA]</scope>
    <source>
        <strain evidence="2 3">S4</strain>
    </source>
</reference>
<dbReference type="Gene3D" id="3.40.50.300">
    <property type="entry name" value="P-loop containing nucleotide triphosphate hydrolases"/>
    <property type="match status" value="1"/>
</dbReference>
<dbReference type="PANTHER" id="PTHR34825">
    <property type="entry name" value="CONSERVED PROTEIN, WITH A WEAK D-GALACTARATE DEHYDRATASE/ALTRONATE HYDROLASE DOMAIN"/>
    <property type="match status" value="1"/>
</dbReference>
<evidence type="ECO:0000313" key="2">
    <source>
        <dbReference type="EMBL" id="ORX64903.1"/>
    </source>
</evidence>
<comment type="caution">
    <text evidence="2">The sequence shown here is derived from an EMBL/GenBank/DDBJ whole genome shotgun (WGS) entry which is preliminary data.</text>
</comment>
<dbReference type="AlphaFoldDB" id="A0A1Y1VUM9"/>
<dbReference type="Proteomes" id="UP000193944">
    <property type="component" value="Unassembled WGS sequence"/>
</dbReference>
<evidence type="ECO:0000259" key="1">
    <source>
        <dbReference type="Pfam" id="PF09820"/>
    </source>
</evidence>
<dbReference type="PANTHER" id="PTHR34825:SF1">
    <property type="entry name" value="AAA-ATPASE-LIKE DOMAIN-CONTAINING PROTEIN"/>
    <property type="match status" value="1"/>
</dbReference>
<accession>A0A1Y1VUM9</accession>
<feature type="domain" description="AAA-ATPase-like" evidence="1">
    <location>
        <begin position="10"/>
        <end position="203"/>
    </location>
</feature>
<proteinExistence type="predicted"/>
<organism evidence="2 3">
    <name type="scientific">Anaeromyces robustus</name>
    <dbReference type="NCBI Taxonomy" id="1754192"/>
    <lineage>
        <taxon>Eukaryota</taxon>
        <taxon>Fungi</taxon>
        <taxon>Fungi incertae sedis</taxon>
        <taxon>Chytridiomycota</taxon>
        <taxon>Chytridiomycota incertae sedis</taxon>
        <taxon>Neocallimastigomycetes</taxon>
        <taxon>Neocallimastigales</taxon>
        <taxon>Neocallimastigaceae</taxon>
        <taxon>Anaeromyces</taxon>
    </lineage>
</organism>
<dbReference type="InterPro" id="IPR018631">
    <property type="entry name" value="AAA-ATPase-like_dom"/>
</dbReference>